<dbReference type="PANTHER" id="PTHR30007">
    <property type="entry name" value="PHP DOMAIN PROTEIN"/>
    <property type="match status" value="1"/>
</dbReference>
<evidence type="ECO:0000313" key="4">
    <source>
        <dbReference type="Proteomes" id="UP000190539"/>
    </source>
</evidence>
<accession>A0A1V4A7J4</accession>
<feature type="region of interest" description="Disordered" evidence="1">
    <location>
        <begin position="1"/>
        <end position="28"/>
    </location>
</feature>
<evidence type="ECO:0000313" key="3">
    <source>
        <dbReference type="EMBL" id="OON77956.1"/>
    </source>
</evidence>
<dbReference type="STRING" id="83656.B1H18_17110"/>
<feature type="compositionally biased region" description="Low complexity" evidence="1">
    <location>
        <begin position="19"/>
        <end position="28"/>
    </location>
</feature>
<feature type="domain" description="Insertion element IS402-like" evidence="2">
    <location>
        <begin position="19"/>
        <end position="81"/>
    </location>
</feature>
<dbReference type="AlphaFoldDB" id="A0A1V4A7J4"/>
<dbReference type="InterPro" id="IPR025161">
    <property type="entry name" value="IS402-like_dom"/>
</dbReference>
<evidence type="ECO:0000256" key="1">
    <source>
        <dbReference type="SAM" id="MobiDB-lite"/>
    </source>
</evidence>
<dbReference type="RefSeq" id="WP_077969009.1">
    <property type="nucleotide sequence ID" value="NZ_CP045178.1"/>
</dbReference>
<sequence>MSRHFTGHGPGPGPRRIPPRAARTGPGAAAGVHDLRDIVNAFLYGDRSGIAWEYPPHDFPPSNTVYDSYAQWEADGVAERVPFEAAGCDGVLLDAPKRW</sequence>
<reference evidence="3 4" key="1">
    <citation type="submission" date="2017-02" db="EMBL/GenBank/DDBJ databases">
        <title>Draft Genome Sequence of Streptomyces tsukubaensis F601, a Producer of the immunosuppressant tacrolimus FK506.</title>
        <authorList>
            <person name="Zong G."/>
            <person name="Zhong C."/>
            <person name="Fu J."/>
            <person name="Qin R."/>
            <person name="Cao G."/>
        </authorList>
    </citation>
    <scope>NUCLEOTIDE SEQUENCE [LARGE SCALE GENOMIC DNA]</scope>
    <source>
        <strain evidence="3 4">F601</strain>
    </source>
</reference>
<proteinExistence type="predicted"/>
<dbReference type="Proteomes" id="UP000190539">
    <property type="component" value="Unassembled WGS sequence"/>
</dbReference>
<keyword evidence="4" id="KW-1185">Reference proteome</keyword>
<organism evidence="3 4">
    <name type="scientific">Streptomyces tsukubensis</name>
    <dbReference type="NCBI Taxonomy" id="83656"/>
    <lineage>
        <taxon>Bacteria</taxon>
        <taxon>Bacillati</taxon>
        <taxon>Actinomycetota</taxon>
        <taxon>Actinomycetes</taxon>
        <taxon>Kitasatosporales</taxon>
        <taxon>Streptomycetaceae</taxon>
        <taxon>Streptomyces</taxon>
    </lineage>
</organism>
<gene>
    <name evidence="3" type="ORF">B1H18_17110</name>
</gene>
<dbReference type="PANTHER" id="PTHR30007:SF0">
    <property type="entry name" value="TRANSPOSASE"/>
    <property type="match status" value="1"/>
</dbReference>
<dbReference type="Pfam" id="PF13340">
    <property type="entry name" value="DUF4096"/>
    <property type="match status" value="1"/>
</dbReference>
<name>A0A1V4A7J4_9ACTN</name>
<protein>
    <recommendedName>
        <fullName evidence="2">Insertion element IS402-like domain-containing protein</fullName>
    </recommendedName>
</protein>
<comment type="caution">
    <text evidence="3">The sequence shown here is derived from an EMBL/GenBank/DDBJ whole genome shotgun (WGS) entry which is preliminary data.</text>
</comment>
<evidence type="ECO:0000259" key="2">
    <source>
        <dbReference type="Pfam" id="PF13340"/>
    </source>
</evidence>
<dbReference type="EMBL" id="MVFC01000013">
    <property type="protein sequence ID" value="OON77956.1"/>
    <property type="molecule type" value="Genomic_DNA"/>
</dbReference>